<dbReference type="AlphaFoldDB" id="A0A8J4H0L2"/>
<feature type="domain" description="IrrE N-terminal-like" evidence="1">
    <location>
        <begin position="27"/>
        <end position="132"/>
    </location>
</feature>
<dbReference type="RefSeq" id="WP_213409992.1">
    <property type="nucleotide sequence ID" value="NZ_BOVK01000003.1"/>
</dbReference>
<accession>A0A8J4H0L2</accession>
<reference evidence="2" key="1">
    <citation type="submission" date="2021-04" db="EMBL/GenBank/DDBJ databases">
        <title>Draft genome sequence of Xylanibacillus composti strain K13.</title>
        <authorList>
            <person name="Uke A."/>
            <person name="Chhe C."/>
            <person name="Baramee S."/>
            <person name="Kosugi A."/>
        </authorList>
    </citation>
    <scope>NUCLEOTIDE SEQUENCE</scope>
    <source>
        <strain evidence="2">K13</strain>
    </source>
</reference>
<dbReference type="Pfam" id="PF06114">
    <property type="entry name" value="Peptidase_M78"/>
    <property type="match status" value="1"/>
</dbReference>
<dbReference type="Proteomes" id="UP000677918">
    <property type="component" value="Unassembled WGS sequence"/>
</dbReference>
<evidence type="ECO:0000313" key="3">
    <source>
        <dbReference type="Proteomes" id="UP000677918"/>
    </source>
</evidence>
<dbReference type="InterPro" id="IPR052345">
    <property type="entry name" value="Rad_response_metalloprotease"/>
</dbReference>
<dbReference type="PANTHER" id="PTHR43236">
    <property type="entry name" value="ANTITOXIN HIGA1"/>
    <property type="match status" value="1"/>
</dbReference>
<protein>
    <submittedName>
        <fullName evidence="2">ImmA/IrrE family metallo-endopeptidase</fullName>
    </submittedName>
</protein>
<keyword evidence="3" id="KW-1185">Reference proteome</keyword>
<proteinExistence type="predicted"/>
<dbReference type="InterPro" id="IPR010359">
    <property type="entry name" value="IrrE_HExxH"/>
</dbReference>
<sequence length="140" mass="16086">MNHIKSIVETKIRHYGTNDPSVIASLKNIRILFNDLGDTLGFFSTYKRIRFIHIHSELEESLQRFVCAHELGHAILHPNVNTPFLKKNTYFSINRIEREANKFAVELLLPDSLLCEGMTIYEAARLCGIPEEVAHLKKPL</sequence>
<evidence type="ECO:0000313" key="2">
    <source>
        <dbReference type="EMBL" id="GIQ67396.1"/>
    </source>
</evidence>
<evidence type="ECO:0000259" key="1">
    <source>
        <dbReference type="Pfam" id="PF06114"/>
    </source>
</evidence>
<dbReference type="PANTHER" id="PTHR43236:SF1">
    <property type="entry name" value="BLL7220 PROTEIN"/>
    <property type="match status" value="1"/>
</dbReference>
<dbReference type="Gene3D" id="1.10.10.2910">
    <property type="match status" value="1"/>
</dbReference>
<name>A0A8J4H0L2_9BACL</name>
<dbReference type="EMBL" id="BOVK01000003">
    <property type="protein sequence ID" value="GIQ67396.1"/>
    <property type="molecule type" value="Genomic_DNA"/>
</dbReference>
<organism evidence="2 3">
    <name type="scientific">Xylanibacillus composti</name>
    <dbReference type="NCBI Taxonomy" id="1572762"/>
    <lineage>
        <taxon>Bacteria</taxon>
        <taxon>Bacillati</taxon>
        <taxon>Bacillota</taxon>
        <taxon>Bacilli</taxon>
        <taxon>Bacillales</taxon>
        <taxon>Paenibacillaceae</taxon>
        <taxon>Xylanibacillus</taxon>
    </lineage>
</organism>
<comment type="caution">
    <text evidence="2">The sequence shown here is derived from an EMBL/GenBank/DDBJ whole genome shotgun (WGS) entry which is preliminary data.</text>
</comment>
<gene>
    <name evidence="2" type="ORF">XYCOK13_02200</name>
</gene>